<dbReference type="Pfam" id="PF02113">
    <property type="entry name" value="Peptidase_S13"/>
    <property type="match status" value="2"/>
</dbReference>
<evidence type="ECO:0000313" key="4">
    <source>
        <dbReference type="Proteomes" id="UP000000628"/>
    </source>
</evidence>
<dbReference type="PANTHER" id="PTHR30023">
    <property type="entry name" value="D-ALANYL-D-ALANINE CARBOXYPEPTIDASE"/>
    <property type="match status" value="1"/>
</dbReference>
<reference evidence="3 4" key="1">
    <citation type="journal article" date="2009" name="Stand. Genomic Sci.">
        <title>Complete genome sequence of Jonesia denitrificans type strain (Prevot 55134).</title>
        <authorList>
            <person name="Pukall R."/>
            <person name="Gehrich-Schroter G."/>
            <person name="Lapidus A."/>
            <person name="Nolan M."/>
            <person name="Glavina Del Rio T."/>
            <person name="Lucas S."/>
            <person name="Chen F."/>
            <person name="Tice H."/>
            <person name="Pitluck S."/>
            <person name="Cheng J.F."/>
            <person name="Copeland A."/>
            <person name="Saunders E."/>
            <person name="Brettin T."/>
            <person name="Detter J.C."/>
            <person name="Bruce D."/>
            <person name="Goodwin L."/>
            <person name="Pati A."/>
            <person name="Ivanova N."/>
            <person name="Mavromatis K."/>
            <person name="Ovchinnikova G."/>
            <person name="Chen A."/>
            <person name="Palaniappan K."/>
            <person name="Land M."/>
            <person name="Hauser L."/>
            <person name="Chang Y.J."/>
            <person name="Jeffries C.D."/>
            <person name="Chain P."/>
            <person name="Goker M."/>
            <person name="Bristow J."/>
            <person name="Eisen J.A."/>
            <person name="Markowitz V."/>
            <person name="Hugenholtz P."/>
            <person name="Kyrpides N.C."/>
            <person name="Klenk H.P."/>
            <person name="Han C."/>
        </authorList>
    </citation>
    <scope>NUCLEOTIDE SEQUENCE [LARGE SCALE GENOMIC DNA]</scope>
    <source>
        <strain evidence="4">ATCC 14870 / DSM 20603 / BCRC 15368 / CIP 55.134 / JCM 11481 / NBRC 15587 / NCTC 10816 / Prevot 55134</strain>
    </source>
</reference>
<accession>C7R121</accession>
<keyword evidence="3" id="KW-0645">Protease</keyword>
<keyword evidence="4" id="KW-1185">Reference proteome</keyword>
<dbReference type="eggNOG" id="COG2027">
    <property type="taxonomic scope" value="Bacteria"/>
</dbReference>
<dbReference type="GO" id="GO:0000270">
    <property type="term" value="P:peptidoglycan metabolic process"/>
    <property type="evidence" value="ECO:0007669"/>
    <property type="project" value="TreeGrafter"/>
</dbReference>
<dbReference type="InterPro" id="IPR000667">
    <property type="entry name" value="Peptidase_S13"/>
</dbReference>
<dbReference type="Proteomes" id="UP000000628">
    <property type="component" value="Chromosome"/>
</dbReference>
<gene>
    <name evidence="3" type="ordered locus">Jden_2108</name>
</gene>
<dbReference type="AlphaFoldDB" id="C7R121"/>
<dbReference type="KEGG" id="jde:Jden_2108"/>
<dbReference type="Gene3D" id="3.40.710.10">
    <property type="entry name" value="DD-peptidase/beta-lactamase superfamily"/>
    <property type="match status" value="2"/>
</dbReference>
<dbReference type="GO" id="GO:0006508">
    <property type="term" value="P:proteolysis"/>
    <property type="evidence" value="ECO:0007669"/>
    <property type="project" value="InterPro"/>
</dbReference>
<evidence type="ECO:0000256" key="2">
    <source>
        <dbReference type="ARBA" id="ARBA00022801"/>
    </source>
</evidence>
<dbReference type="MEROPS" id="S13.004"/>
<protein>
    <submittedName>
        <fullName evidence="3">D-alanyl-D-alanine carboxypeptidase/D-alanyl-D-alanine-endopeptidase</fullName>
    </submittedName>
</protein>
<dbReference type="PRINTS" id="PR00922">
    <property type="entry name" value="DADACBPTASE3"/>
</dbReference>
<dbReference type="STRING" id="471856.Jden_2108"/>
<keyword evidence="2" id="KW-0378">Hydrolase</keyword>
<dbReference type="EMBL" id="CP001706">
    <property type="protein sequence ID" value="ACV09745.1"/>
    <property type="molecule type" value="Genomic_DNA"/>
</dbReference>
<evidence type="ECO:0000256" key="1">
    <source>
        <dbReference type="ARBA" id="ARBA00006096"/>
    </source>
</evidence>
<keyword evidence="3" id="KW-0121">Carboxypeptidase</keyword>
<organism evidence="3 4">
    <name type="scientific">Jonesia denitrificans (strain ATCC 14870 / DSM 20603 / BCRC 15368 / CIP 55.134 / JCM 11481 / NBRC 15587 / NCTC 10816 / Prevot 55134)</name>
    <name type="common">Listeria denitrificans</name>
    <dbReference type="NCBI Taxonomy" id="471856"/>
    <lineage>
        <taxon>Bacteria</taxon>
        <taxon>Bacillati</taxon>
        <taxon>Actinomycetota</taxon>
        <taxon>Actinomycetes</taxon>
        <taxon>Micrococcales</taxon>
        <taxon>Jonesiaceae</taxon>
        <taxon>Jonesia</taxon>
    </lineage>
</organism>
<dbReference type="InterPro" id="IPR012338">
    <property type="entry name" value="Beta-lactam/transpept-like"/>
</dbReference>
<comment type="similarity">
    <text evidence="1">Belongs to the peptidase S13 family.</text>
</comment>
<dbReference type="OrthoDB" id="56883at2"/>
<sequence>MGLMSKIVAGTLTAALLVTGGYVWADINDLVPGFLTNAEPIPPALPFPTVTGPDPATSPADPLPILDGKGAPITGDTIATLAAKLAKNKDTLGPSVAVVVSDTFTGDPITAVNADTPIVAASVQKILTGLAAMDVLDPNSRISTTVVQAGNNTLYLVGGGDMMLAANTGDPDAVNGHAGMRNLAEDTAASLKLTGRTTINLYLDDSLFTGSPTGPWADDIPPLGYAAAVHAIGVDVGRQREGTYAPRYADPATHALTTFADHLTELGITVTNTPSRRVLDRDGYAATIDDERVIASVQSATVGEIVDYFLKTSDNTITEVMGRLVAVERGLPGTFDGATTAVIQALTTMGLDTTGVDLVDCSGLGDTSTVTASLINEAINTMAQAPAYRQAVRGMAVAAYDGTLNDRYTNRNGRGLVRAKTGSLPGVTALAGTLLTLDDRTLTFTIIADDLPDGGPWAARQAMDAFVEQLSECGCS</sequence>
<dbReference type="SUPFAM" id="SSF56601">
    <property type="entry name" value="beta-lactamase/transpeptidase-like"/>
    <property type="match status" value="1"/>
</dbReference>
<name>C7R121_JONDD</name>
<dbReference type="GO" id="GO:0004185">
    <property type="term" value="F:serine-type carboxypeptidase activity"/>
    <property type="evidence" value="ECO:0007669"/>
    <property type="project" value="InterPro"/>
</dbReference>
<dbReference type="NCBIfam" id="TIGR00666">
    <property type="entry name" value="PBP4"/>
    <property type="match status" value="1"/>
</dbReference>
<proteinExistence type="inferred from homology"/>
<dbReference type="HOGENOM" id="CLU_017692_0_2_11"/>
<evidence type="ECO:0000313" key="3">
    <source>
        <dbReference type="EMBL" id="ACV09745.1"/>
    </source>
</evidence>
<dbReference type="PANTHER" id="PTHR30023:SF0">
    <property type="entry name" value="PENICILLIN-SENSITIVE CARBOXYPEPTIDASE A"/>
    <property type="match status" value="1"/>
</dbReference>